<dbReference type="Gene3D" id="3.20.20.140">
    <property type="entry name" value="Metal-dependent hydrolases"/>
    <property type="match status" value="1"/>
</dbReference>
<dbReference type="Proteomes" id="UP000433575">
    <property type="component" value="Unassembled WGS sequence"/>
</dbReference>
<dbReference type="EMBL" id="WKPJ01000041">
    <property type="protein sequence ID" value="MSA91012.1"/>
    <property type="molecule type" value="Genomic_DNA"/>
</dbReference>
<dbReference type="RefSeq" id="WP_154240396.1">
    <property type="nucleotide sequence ID" value="NZ_CAUFAO010000050.1"/>
</dbReference>
<dbReference type="Gene3D" id="2.30.40.10">
    <property type="entry name" value="Urease, subunit C, domain 1"/>
    <property type="match status" value="1"/>
</dbReference>
<proteinExistence type="predicted"/>
<dbReference type="CDD" id="cd01300">
    <property type="entry name" value="YtcJ_like"/>
    <property type="match status" value="1"/>
</dbReference>
<sequence length="535" mass="59973">MAVIYKNGTIITMAGNPTAEALIEKDGQIVLVGSLKQAEAWQKEHSEEKMEERDLAGHTLLPGFIDSHSHISSYSATINLVHLDDVVSIAQLQEKIRIFIQQRQVPEGTWVIGFGYDHNFMQEKRHPSRQELDAVSTSHPIMISHASGHMGVVNTAGLEAMNITEETADPEGGRIGREANSRQPDGYLEETAFTMSARVMGAPDPQQILRQMEQAQDVYLSYGITTVQDGITKSAEWKMLSTMAKQRRFKVDVVSYVDMKDHLFLLTENPDYAHGYQNHLRIGGVKIFLDGSPQGRTAWMSEPYLGEDPQYCGYPVYTDAQVEAFVGEAMQNGWQLLAHCNGDAAAQQYIDAISKQSQKGGGPDDWRPVMIHAQLVRRDQLKAMAPLKLTASFFTAHSWYWGDIHLRNFGRTRAENISPARWALEEGVNFTFHQDTPVILPDMLETLQCACQRITRNGVLLNQDQCLSVEQALKAITINAAWQYHEEDRKGSLEVGKLADLVILDRSPLTCPIDQLKTIQVLETIKEGATVYRHP</sequence>
<dbReference type="AlphaFoldDB" id="A0A6N7SBI8"/>
<dbReference type="PANTHER" id="PTHR22642">
    <property type="entry name" value="IMIDAZOLONEPROPIONASE"/>
    <property type="match status" value="1"/>
</dbReference>
<dbReference type="Gene3D" id="3.10.310.70">
    <property type="match status" value="1"/>
</dbReference>
<evidence type="ECO:0000313" key="4">
    <source>
        <dbReference type="Proteomes" id="UP000433575"/>
    </source>
</evidence>
<dbReference type="PANTHER" id="PTHR22642:SF2">
    <property type="entry name" value="PROTEIN LONG AFTER FAR-RED 3"/>
    <property type="match status" value="1"/>
</dbReference>
<dbReference type="OrthoDB" id="9767366at2"/>
<dbReference type="InterPro" id="IPR011059">
    <property type="entry name" value="Metal-dep_hydrolase_composite"/>
</dbReference>
<keyword evidence="2" id="KW-0378">Hydrolase</keyword>
<dbReference type="GO" id="GO:0016810">
    <property type="term" value="F:hydrolase activity, acting on carbon-nitrogen (but not peptide) bonds"/>
    <property type="evidence" value="ECO:0007669"/>
    <property type="project" value="InterPro"/>
</dbReference>
<dbReference type="Proteomes" id="UP000480929">
    <property type="component" value="Unassembled WGS sequence"/>
</dbReference>
<gene>
    <name evidence="3" type="ORF">GKD88_16780</name>
    <name evidence="2" type="ORF">GKE08_16900</name>
</gene>
<evidence type="ECO:0000259" key="1">
    <source>
        <dbReference type="Pfam" id="PF07969"/>
    </source>
</evidence>
<name>A0A6N7SBI8_9FIRM</name>
<dbReference type="InterPro" id="IPR032466">
    <property type="entry name" value="Metal_Hydrolase"/>
</dbReference>
<evidence type="ECO:0000313" key="5">
    <source>
        <dbReference type="Proteomes" id="UP000480929"/>
    </source>
</evidence>
<protein>
    <submittedName>
        <fullName evidence="2">Amidohydrolase family protein</fullName>
    </submittedName>
</protein>
<evidence type="ECO:0000313" key="2">
    <source>
        <dbReference type="EMBL" id="MSA91012.1"/>
    </source>
</evidence>
<dbReference type="InterPro" id="IPR013108">
    <property type="entry name" value="Amidohydro_3"/>
</dbReference>
<organism evidence="2 4">
    <name type="scientific">Holdemania massiliensis</name>
    <dbReference type="NCBI Taxonomy" id="1468449"/>
    <lineage>
        <taxon>Bacteria</taxon>
        <taxon>Bacillati</taxon>
        <taxon>Bacillota</taxon>
        <taxon>Erysipelotrichia</taxon>
        <taxon>Erysipelotrichales</taxon>
        <taxon>Erysipelotrichaceae</taxon>
        <taxon>Holdemania</taxon>
    </lineage>
</organism>
<dbReference type="EMBL" id="WKPI01000044">
    <property type="protein sequence ID" value="MSC34783.1"/>
    <property type="molecule type" value="Genomic_DNA"/>
</dbReference>
<accession>A0A6N7SBI8</accession>
<reference evidence="4 5" key="1">
    <citation type="journal article" date="2019" name="Nat. Med.">
        <title>A library of human gut bacterial isolates paired with longitudinal multiomics data enables mechanistic microbiome research.</title>
        <authorList>
            <person name="Poyet M."/>
            <person name="Groussin M."/>
            <person name="Gibbons S.M."/>
            <person name="Avila-Pacheco J."/>
            <person name="Jiang X."/>
            <person name="Kearney S.M."/>
            <person name="Perrotta A.R."/>
            <person name="Berdy B."/>
            <person name="Zhao S."/>
            <person name="Lieberman T.D."/>
            <person name="Swanson P.K."/>
            <person name="Smith M."/>
            <person name="Roesemann S."/>
            <person name="Alexander J.E."/>
            <person name="Rich S.A."/>
            <person name="Livny J."/>
            <person name="Vlamakis H."/>
            <person name="Clish C."/>
            <person name="Bullock K."/>
            <person name="Deik A."/>
            <person name="Scott J."/>
            <person name="Pierce K.A."/>
            <person name="Xavier R.J."/>
            <person name="Alm E.J."/>
        </authorList>
    </citation>
    <scope>NUCLEOTIDE SEQUENCE [LARGE SCALE GENOMIC DNA]</scope>
    <source>
        <strain evidence="2 4">BIOML-A4</strain>
        <strain evidence="3 5">BIOML-A5</strain>
    </source>
</reference>
<dbReference type="SUPFAM" id="SSF51338">
    <property type="entry name" value="Composite domain of metallo-dependent hydrolases"/>
    <property type="match status" value="1"/>
</dbReference>
<dbReference type="SUPFAM" id="SSF51556">
    <property type="entry name" value="Metallo-dependent hydrolases"/>
    <property type="match status" value="1"/>
</dbReference>
<dbReference type="InterPro" id="IPR033932">
    <property type="entry name" value="YtcJ-like"/>
</dbReference>
<comment type="caution">
    <text evidence="2">The sequence shown here is derived from an EMBL/GenBank/DDBJ whole genome shotgun (WGS) entry which is preliminary data.</text>
</comment>
<evidence type="ECO:0000313" key="3">
    <source>
        <dbReference type="EMBL" id="MSC34783.1"/>
    </source>
</evidence>
<feature type="domain" description="Amidohydrolase 3" evidence="1">
    <location>
        <begin position="52"/>
        <end position="532"/>
    </location>
</feature>
<keyword evidence="5" id="KW-1185">Reference proteome</keyword>
<dbReference type="Pfam" id="PF07969">
    <property type="entry name" value="Amidohydro_3"/>
    <property type="match status" value="1"/>
</dbReference>